<dbReference type="EMBL" id="PIPX01000002">
    <property type="protein sequence ID" value="RUO53627.1"/>
    <property type="molecule type" value="Genomic_DNA"/>
</dbReference>
<sequence length="116" mass="12578">MHVAKTTIQKAKQHKKAVSGFLVAGLFVSMAMFSNDGTGSITTSEEACKQLLNNAEQPTAVQQCVSAQPAKDLSWASWFGGGSRSTQFHFLDLFELLFGSNEQQSNQYGSSKKVSL</sequence>
<keyword evidence="2" id="KW-1185">Reference proteome</keyword>
<reference evidence="2" key="1">
    <citation type="journal article" date="2018" name="Front. Microbiol.">
        <title>Genome-Based Analysis Reveals the Taxonomy and Diversity of the Family Idiomarinaceae.</title>
        <authorList>
            <person name="Liu Y."/>
            <person name="Lai Q."/>
            <person name="Shao Z."/>
        </authorList>
    </citation>
    <scope>NUCLEOTIDE SEQUENCE [LARGE SCALE GENOMIC DNA]</scope>
    <source>
        <strain evidence="2">PO-M2</strain>
    </source>
</reference>
<dbReference type="Proteomes" id="UP000287649">
    <property type="component" value="Unassembled WGS sequence"/>
</dbReference>
<accession>A0A432XY52</accession>
<protein>
    <submittedName>
        <fullName evidence="1">Uncharacterized protein</fullName>
    </submittedName>
</protein>
<evidence type="ECO:0000313" key="1">
    <source>
        <dbReference type="EMBL" id="RUO53627.1"/>
    </source>
</evidence>
<organism evidence="1 2">
    <name type="scientific">Pseudidiomarina homiensis</name>
    <dbReference type="NCBI Taxonomy" id="364198"/>
    <lineage>
        <taxon>Bacteria</taxon>
        <taxon>Pseudomonadati</taxon>
        <taxon>Pseudomonadota</taxon>
        <taxon>Gammaproteobacteria</taxon>
        <taxon>Alteromonadales</taxon>
        <taxon>Idiomarinaceae</taxon>
        <taxon>Pseudidiomarina</taxon>
    </lineage>
</organism>
<proteinExistence type="predicted"/>
<dbReference type="AlphaFoldDB" id="A0A432XY52"/>
<gene>
    <name evidence="1" type="ORF">CWI70_10620</name>
</gene>
<name>A0A432XY52_9GAMM</name>
<evidence type="ECO:0000313" key="2">
    <source>
        <dbReference type="Proteomes" id="UP000287649"/>
    </source>
</evidence>
<comment type="caution">
    <text evidence="1">The sequence shown here is derived from an EMBL/GenBank/DDBJ whole genome shotgun (WGS) entry which is preliminary data.</text>
</comment>